<dbReference type="SUPFAM" id="SSF56112">
    <property type="entry name" value="Protein kinase-like (PK-like)"/>
    <property type="match status" value="1"/>
</dbReference>
<organism evidence="2 3">
    <name type="scientific">Tritrichomonas musculus</name>
    <dbReference type="NCBI Taxonomy" id="1915356"/>
    <lineage>
        <taxon>Eukaryota</taxon>
        <taxon>Metamonada</taxon>
        <taxon>Parabasalia</taxon>
        <taxon>Tritrichomonadida</taxon>
        <taxon>Tritrichomonadidae</taxon>
        <taxon>Tritrichomonas</taxon>
    </lineage>
</organism>
<dbReference type="PROSITE" id="PS50011">
    <property type="entry name" value="PROTEIN_KINASE_DOM"/>
    <property type="match status" value="1"/>
</dbReference>
<dbReference type="PANTHER" id="PTHR44167:SF24">
    <property type="entry name" value="SERINE_THREONINE-PROTEIN KINASE CHK2"/>
    <property type="match status" value="1"/>
</dbReference>
<dbReference type="Proteomes" id="UP001470230">
    <property type="component" value="Unassembled WGS sequence"/>
</dbReference>
<dbReference type="PANTHER" id="PTHR44167">
    <property type="entry name" value="OVARIAN-SPECIFIC SERINE/THREONINE-PROTEIN KINASE LOK-RELATED"/>
    <property type="match status" value="1"/>
</dbReference>
<sequence length="331" mass="38214">MLIQLQKILITFNMIQDEIFPQIGETINQYEFESLLAETSESTKIYSAYSPILKFQVIIKVISLEEADLHYADTEAVILTEINSPYVLNAIDVFDINYKKNTSLKSNLLRFIVTPKIGDQDAYTYSKKSENVKFIIYDTLKALQYLHGMNIIHRDVKPENIFIRSIDDKKGSYFSDDSDTELDLNMSVNSFLNNFSSPRPIRAVLGDLGLAKQYPKNQEMYETQEFVGTLQYCSPQIAANVPYNESTDIWSLGATAYYLIYDQYPFKHSDSDPMVDIKSIVHCDYSFPSNDDVPLEAKDLISRMLQFSQKDRISVEDALHHVWFKDITEDW</sequence>
<dbReference type="InterPro" id="IPR008271">
    <property type="entry name" value="Ser/Thr_kinase_AS"/>
</dbReference>
<dbReference type="InterPro" id="IPR000719">
    <property type="entry name" value="Prot_kinase_dom"/>
</dbReference>
<proteinExistence type="predicted"/>
<reference evidence="2 3" key="1">
    <citation type="submission" date="2024-04" db="EMBL/GenBank/DDBJ databases">
        <title>Tritrichomonas musculus Genome.</title>
        <authorList>
            <person name="Alves-Ferreira E."/>
            <person name="Grigg M."/>
            <person name="Lorenzi H."/>
            <person name="Galac M."/>
        </authorList>
    </citation>
    <scope>NUCLEOTIDE SEQUENCE [LARGE SCALE GENOMIC DNA]</scope>
    <source>
        <strain evidence="2 3">EAF2021</strain>
    </source>
</reference>
<dbReference type="Pfam" id="PF00069">
    <property type="entry name" value="Pkinase"/>
    <property type="match status" value="1"/>
</dbReference>
<accession>A0ABR2KXH3</accession>
<comment type="caution">
    <text evidence="2">The sequence shown here is derived from an EMBL/GenBank/DDBJ whole genome shotgun (WGS) entry which is preliminary data.</text>
</comment>
<protein>
    <recommendedName>
        <fullName evidence="1">Protein kinase domain-containing protein</fullName>
    </recommendedName>
</protein>
<dbReference type="InterPro" id="IPR011009">
    <property type="entry name" value="Kinase-like_dom_sf"/>
</dbReference>
<evidence type="ECO:0000259" key="1">
    <source>
        <dbReference type="PROSITE" id="PS50011"/>
    </source>
</evidence>
<evidence type="ECO:0000313" key="3">
    <source>
        <dbReference type="Proteomes" id="UP001470230"/>
    </source>
</evidence>
<name>A0ABR2KXH3_9EUKA</name>
<dbReference type="SMART" id="SM00220">
    <property type="entry name" value="S_TKc"/>
    <property type="match status" value="1"/>
</dbReference>
<feature type="domain" description="Protein kinase" evidence="1">
    <location>
        <begin position="30"/>
        <end position="324"/>
    </location>
</feature>
<gene>
    <name evidence="2" type="ORF">M9Y10_023973</name>
</gene>
<dbReference type="EMBL" id="JAPFFF010000003">
    <property type="protein sequence ID" value="KAK8895506.1"/>
    <property type="molecule type" value="Genomic_DNA"/>
</dbReference>
<dbReference type="PROSITE" id="PS00108">
    <property type="entry name" value="PROTEIN_KINASE_ST"/>
    <property type="match status" value="1"/>
</dbReference>
<dbReference type="Gene3D" id="1.10.510.10">
    <property type="entry name" value="Transferase(Phosphotransferase) domain 1"/>
    <property type="match status" value="1"/>
</dbReference>
<keyword evidence="3" id="KW-1185">Reference proteome</keyword>
<evidence type="ECO:0000313" key="2">
    <source>
        <dbReference type="EMBL" id="KAK8895506.1"/>
    </source>
</evidence>